<evidence type="ECO:0000313" key="6">
    <source>
        <dbReference type="Proteomes" id="UP000599074"/>
    </source>
</evidence>
<dbReference type="InterPro" id="IPR052155">
    <property type="entry name" value="Biofilm_reg_signaling"/>
</dbReference>
<dbReference type="InterPro" id="IPR035965">
    <property type="entry name" value="PAS-like_dom_sf"/>
</dbReference>
<dbReference type="InterPro" id="IPR001633">
    <property type="entry name" value="EAL_dom"/>
</dbReference>
<feature type="domain" description="GGDEF" evidence="4">
    <location>
        <begin position="456"/>
        <end position="586"/>
    </location>
</feature>
<feature type="transmembrane region" description="Helical" evidence="1">
    <location>
        <begin position="266"/>
        <end position="287"/>
    </location>
</feature>
<keyword evidence="1" id="KW-1133">Transmembrane helix</keyword>
<reference evidence="5" key="1">
    <citation type="submission" date="2021-01" db="EMBL/GenBank/DDBJ databases">
        <title>Whole genome shotgun sequence of Planosporangium mesophilum NBRC 109066.</title>
        <authorList>
            <person name="Komaki H."/>
            <person name="Tamura T."/>
        </authorList>
    </citation>
    <scope>NUCLEOTIDE SEQUENCE</scope>
    <source>
        <strain evidence="5">NBRC 109066</strain>
    </source>
</reference>
<gene>
    <name evidence="5" type="ORF">Pme01_52380</name>
</gene>
<dbReference type="Pfam" id="PF00989">
    <property type="entry name" value="PAS"/>
    <property type="match status" value="1"/>
</dbReference>
<feature type="transmembrane region" description="Helical" evidence="1">
    <location>
        <begin position="143"/>
        <end position="161"/>
    </location>
</feature>
<feature type="transmembrane region" description="Helical" evidence="1">
    <location>
        <begin position="233"/>
        <end position="254"/>
    </location>
</feature>
<evidence type="ECO:0008006" key="7">
    <source>
        <dbReference type="Google" id="ProtNLM"/>
    </source>
</evidence>
<dbReference type="PANTHER" id="PTHR44757:SF2">
    <property type="entry name" value="BIOFILM ARCHITECTURE MAINTENANCE PROTEIN MBAA"/>
    <property type="match status" value="1"/>
</dbReference>
<feature type="transmembrane region" description="Helical" evidence="1">
    <location>
        <begin position="80"/>
        <end position="101"/>
    </location>
</feature>
<dbReference type="EMBL" id="BOON01000055">
    <property type="protein sequence ID" value="GII25641.1"/>
    <property type="molecule type" value="Genomic_DNA"/>
</dbReference>
<evidence type="ECO:0000259" key="2">
    <source>
        <dbReference type="PROSITE" id="PS50112"/>
    </source>
</evidence>
<dbReference type="InterPro" id="IPR029787">
    <property type="entry name" value="Nucleotide_cyclase"/>
</dbReference>
<dbReference type="CDD" id="cd01949">
    <property type="entry name" value="GGDEF"/>
    <property type="match status" value="1"/>
</dbReference>
<dbReference type="Pfam" id="PF00990">
    <property type="entry name" value="GGDEF"/>
    <property type="match status" value="1"/>
</dbReference>
<dbReference type="GO" id="GO:0006355">
    <property type="term" value="P:regulation of DNA-templated transcription"/>
    <property type="evidence" value="ECO:0007669"/>
    <property type="project" value="InterPro"/>
</dbReference>
<feature type="domain" description="EAL" evidence="3">
    <location>
        <begin position="595"/>
        <end position="851"/>
    </location>
</feature>
<dbReference type="InterPro" id="IPR013767">
    <property type="entry name" value="PAS_fold"/>
</dbReference>
<accession>A0A8J3X367</accession>
<dbReference type="AlphaFoldDB" id="A0A8J3X367"/>
<feature type="domain" description="PAS" evidence="2">
    <location>
        <begin position="297"/>
        <end position="356"/>
    </location>
</feature>
<dbReference type="PANTHER" id="PTHR44757">
    <property type="entry name" value="DIGUANYLATE CYCLASE DGCP"/>
    <property type="match status" value="1"/>
</dbReference>
<dbReference type="SUPFAM" id="SSF55073">
    <property type="entry name" value="Nucleotide cyclase"/>
    <property type="match status" value="1"/>
</dbReference>
<dbReference type="InterPro" id="IPR035919">
    <property type="entry name" value="EAL_sf"/>
</dbReference>
<evidence type="ECO:0000256" key="1">
    <source>
        <dbReference type="SAM" id="Phobius"/>
    </source>
</evidence>
<dbReference type="Gene3D" id="3.30.70.270">
    <property type="match status" value="1"/>
</dbReference>
<dbReference type="SUPFAM" id="SSF141868">
    <property type="entry name" value="EAL domain-like"/>
    <property type="match status" value="1"/>
</dbReference>
<dbReference type="PROSITE" id="PS50883">
    <property type="entry name" value="EAL"/>
    <property type="match status" value="1"/>
</dbReference>
<feature type="transmembrane region" description="Helical" evidence="1">
    <location>
        <begin position="12"/>
        <end position="33"/>
    </location>
</feature>
<dbReference type="InterPro" id="IPR000014">
    <property type="entry name" value="PAS"/>
</dbReference>
<evidence type="ECO:0000313" key="5">
    <source>
        <dbReference type="EMBL" id="GII25641.1"/>
    </source>
</evidence>
<dbReference type="SUPFAM" id="SSF55785">
    <property type="entry name" value="PYP-like sensor domain (PAS domain)"/>
    <property type="match status" value="1"/>
</dbReference>
<feature type="transmembrane region" description="Helical" evidence="1">
    <location>
        <begin position="168"/>
        <end position="190"/>
    </location>
</feature>
<sequence>MLLVAGLTGGLPTVAAVASAVGVSVAAHATRLVRVALAIHRGSRGLGPCRGAGLLGLGLLAGGCTVVGLAGYPAGLTGRLGFAGFLVAVGVQLTGLLMLPGAAATPAARLQRLLDGVAVGTCLFYIAWLLVLAPHGGGGPRTFLAGLISCAAASVALITGLRAARYRTAALACSGGTALSIAGLAGLVAAGLTPGAATWLAAAALVAGPALAAEGARRAEPREPNPADADGSFAGYPLLAPPIGAALLATAYLVVTGGGVPDRSAIVLGLTAVAALAVREALAALAVRRYARRLAGREAHFRSLVAGSRDVTVVIDTDLVVRWLSPAAARQFALSEQDVVNRPFTAMLHPEDAARVVDWLSAPGKVSAPPDKAQPSLLEARLRDGYGRWRDTESTLSDLRSTPEVAAFVVHIRDIGDRRAMERTLHQMAFTDQLTGLANRRELLRAVAAARSAREPAGAVLIIEPDGLTVLNDLHGREFGDAVLIELGRRLRSGLDTGDLPARLAGDQFAVLTPAGSILAYALASRLVTVLSEPYRLPGVTAHLSAMVGLAEVAGATGVDEVLRWADLALLRAKRTGRGSVEWYDKSMESALLRRMAVEQELPGAIDRGELDLVYQPVLELTHRRAVGAEALLRWRHPRLGAVPPAELIPIAEDLDLTDEISRWVLHRACRQLSSWLRDGWDLWLSVNVSARQLVSPGFVPALSGAIEAHLVAPGRVLVEVAETATGDRPTPDAREAAFAAVRLLGVRTAIDHFGTDPTSLAHLRRMAVDVLKVDRPLFTEPAGRGRLAAPIMDVVMSLADRLGLEVIACGLEAEAHLETVRAAGCHVGQGNLFGAPAPAERVEAYLTDNRSPSL</sequence>
<dbReference type="CDD" id="cd01948">
    <property type="entry name" value="EAL"/>
    <property type="match status" value="1"/>
</dbReference>
<dbReference type="Gene3D" id="3.20.20.450">
    <property type="entry name" value="EAL domain"/>
    <property type="match status" value="1"/>
</dbReference>
<dbReference type="CDD" id="cd00130">
    <property type="entry name" value="PAS"/>
    <property type="match status" value="1"/>
</dbReference>
<dbReference type="Proteomes" id="UP000599074">
    <property type="component" value="Unassembled WGS sequence"/>
</dbReference>
<keyword evidence="6" id="KW-1185">Reference proteome</keyword>
<feature type="transmembrane region" description="Helical" evidence="1">
    <location>
        <begin position="113"/>
        <end position="131"/>
    </location>
</feature>
<name>A0A8J3X367_9ACTN</name>
<keyword evidence="1" id="KW-0472">Membrane</keyword>
<evidence type="ECO:0000259" key="4">
    <source>
        <dbReference type="PROSITE" id="PS50887"/>
    </source>
</evidence>
<dbReference type="NCBIfam" id="TIGR00254">
    <property type="entry name" value="GGDEF"/>
    <property type="match status" value="1"/>
</dbReference>
<dbReference type="PROSITE" id="PS50112">
    <property type="entry name" value="PAS"/>
    <property type="match status" value="1"/>
</dbReference>
<dbReference type="SMART" id="SM00267">
    <property type="entry name" value="GGDEF"/>
    <property type="match status" value="1"/>
</dbReference>
<dbReference type="SMART" id="SM00052">
    <property type="entry name" value="EAL"/>
    <property type="match status" value="1"/>
</dbReference>
<keyword evidence="1" id="KW-0812">Transmembrane</keyword>
<dbReference type="Pfam" id="PF00563">
    <property type="entry name" value="EAL"/>
    <property type="match status" value="1"/>
</dbReference>
<dbReference type="Gene3D" id="3.30.450.20">
    <property type="entry name" value="PAS domain"/>
    <property type="match status" value="1"/>
</dbReference>
<evidence type="ECO:0000259" key="3">
    <source>
        <dbReference type="PROSITE" id="PS50883"/>
    </source>
</evidence>
<dbReference type="InterPro" id="IPR043128">
    <property type="entry name" value="Rev_trsase/Diguanyl_cyclase"/>
</dbReference>
<dbReference type="PROSITE" id="PS50887">
    <property type="entry name" value="GGDEF"/>
    <property type="match status" value="1"/>
</dbReference>
<proteinExistence type="predicted"/>
<dbReference type="InterPro" id="IPR000160">
    <property type="entry name" value="GGDEF_dom"/>
</dbReference>
<feature type="transmembrane region" description="Helical" evidence="1">
    <location>
        <begin position="54"/>
        <end position="74"/>
    </location>
</feature>
<organism evidence="5 6">
    <name type="scientific">Planosporangium mesophilum</name>
    <dbReference type="NCBI Taxonomy" id="689768"/>
    <lineage>
        <taxon>Bacteria</taxon>
        <taxon>Bacillati</taxon>
        <taxon>Actinomycetota</taxon>
        <taxon>Actinomycetes</taxon>
        <taxon>Micromonosporales</taxon>
        <taxon>Micromonosporaceae</taxon>
        <taxon>Planosporangium</taxon>
    </lineage>
</organism>
<dbReference type="SMART" id="SM00091">
    <property type="entry name" value="PAS"/>
    <property type="match status" value="1"/>
</dbReference>
<comment type="caution">
    <text evidence="5">The sequence shown here is derived from an EMBL/GenBank/DDBJ whole genome shotgun (WGS) entry which is preliminary data.</text>
</comment>
<protein>
    <recommendedName>
        <fullName evidence="7">GGDEF domain-containing protein</fullName>
    </recommendedName>
</protein>
<dbReference type="NCBIfam" id="TIGR00229">
    <property type="entry name" value="sensory_box"/>
    <property type="match status" value="1"/>
</dbReference>